<name>A0A6N7IYU8_9FIRM</name>
<evidence type="ECO:0000256" key="1">
    <source>
        <dbReference type="ARBA" id="ARBA00004117"/>
    </source>
</evidence>
<dbReference type="PANTHER" id="PTHR30435">
    <property type="entry name" value="FLAGELLAR PROTEIN"/>
    <property type="match status" value="1"/>
</dbReference>
<dbReference type="AlphaFoldDB" id="A0A6N7IYU8"/>
<comment type="subunit">
    <text evidence="6">The basal body constitutes a major portion of the flagellar organelle and consists of a number of rings mounted on a central rod.</text>
</comment>
<comment type="function">
    <text evidence="5 6">Structural component of flagellum, the bacterial motility apparatus. Part of the rod structure of flagellar basal body.</text>
</comment>
<dbReference type="NCBIfam" id="TIGR01396">
    <property type="entry name" value="FlgB"/>
    <property type="match status" value="1"/>
</dbReference>
<dbReference type="EMBL" id="VOGC01000006">
    <property type="protein sequence ID" value="MQN01432.1"/>
    <property type="molecule type" value="Genomic_DNA"/>
</dbReference>
<comment type="similarity">
    <text evidence="2 6">Belongs to the flagella basal body rod proteins family.</text>
</comment>
<dbReference type="PROSITE" id="PS00588">
    <property type="entry name" value="FLAGELLA_BB_ROD"/>
    <property type="match status" value="1"/>
</dbReference>
<dbReference type="PIRSF" id="PIRSF002889">
    <property type="entry name" value="Rod_FlgB"/>
    <property type="match status" value="1"/>
</dbReference>
<evidence type="ECO:0000313" key="8">
    <source>
        <dbReference type="EMBL" id="MQN01432.1"/>
    </source>
</evidence>
<organism evidence="8 9">
    <name type="scientific">Candidatus Weimeria bifida</name>
    <dbReference type="NCBI Taxonomy" id="2599074"/>
    <lineage>
        <taxon>Bacteria</taxon>
        <taxon>Bacillati</taxon>
        <taxon>Bacillota</taxon>
        <taxon>Clostridia</taxon>
        <taxon>Lachnospirales</taxon>
        <taxon>Lachnospiraceae</taxon>
        <taxon>Candidatus Weimeria</taxon>
    </lineage>
</organism>
<proteinExistence type="inferred from homology"/>
<keyword evidence="8" id="KW-0966">Cell projection</keyword>
<dbReference type="InterPro" id="IPR001444">
    <property type="entry name" value="Flag_bb_rod_N"/>
</dbReference>
<dbReference type="GO" id="GO:0030694">
    <property type="term" value="C:bacterial-type flagellum basal body, rod"/>
    <property type="evidence" value="ECO:0007669"/>
    <property type="project" value="InterPro"/>
</dbReference>
<comment type="caution">
    <text evidence="8">The sequence shown here is derived from an EMBL/GenBank/DDBJ whole genome shotgun (WGS) entry which is preliminary data.</text>
</comment>
<protein>
    <recommendedName>
        <fullName evidence="3 6">Flagellar basal body rod protein FlgB</fullName>
    </recommendedName>
</protein>
<evidence type="ECO:0000256" key="4">
    <source>
        <dbReference type="ARBA" id="ARBA00023143"/>
    </source>
</evidence>
<evidence type="ECO:0000259" key="7">
    <source>
        <dbReference type="Pfam" id="PF00460"/>
    </source>
</evidence>
<gene>
    <name evidence="8" type="primary">flgB</name>
    <name evidence="8" type="ORF">FRC54_05815</name>
</gene>
<dbReference type="PANTHER" id="PTHR30435:SF12">
    <property type="entry name" value="FLAGELLAR BASAL BODY ROD PROTEIN FLGB"/>
    <property type="match status" value="1"/>
</dbReference>
<sequence length="132" mass="15185">MLKSDAFSYINLMDKALDASWLRETTISNNIANVDTPGYKRKDVKFQDILLDELDSTKYKDLDQAVKSLNYKDDSLDGQIYTDYPEFDYRLDTNNVDIDQESTEYAGEQLRYQAMSTSVSSAFARFNIVTKS</sequence>
<comment type="subcellular location">
    <subcellularLocation>
        <location evidence="1 6">Bacterial flagellum basal body</location>
    </subcellularLocation>
</comment>
<dbReference type="Proteomes" id="UP000460257">
    <property type="component" value="Unassembled WGS sequence"/>
</dbReference>
<dbReference type="InterPro" id="IPR019776">
    <property type="entry name" value="Flagellar_basal_body_rod_CS"/>
</dbReference>
<reference evidence="8" key="1">
    <citation type="journal article" date="2020" name="Appl. Environ. Microbiol.">
        <title>Medium-Chain Fatty Acid Synthesis by 'Candidatus Weimeria bifida' gen. nov., sp. nov., and 'Candidatus Pseudoramibacter fermentans' sp. nov.</title>
        <authorList>
            <person name="Scarborough M.J."/>
            <person name="Myers K.S."/>
            <person name="Donohue T.J."/>
            <person name="Noguera D.R."/>
        </authorList>
    </citation>
    <scope>NUCLEOTIDE SEQUENCE</scope>
    <source>
        <strain evidence="8">LCO1.1</strain>
    </source>
</reference>
<evidence type="ECO:0000256" key="3">
    <source>
        <dbReference type="ARBA" id="ARBA00014376"/>
    </source>
</evidence>
<keyword evidence="9" id="KW-1185">Reference proteome</keyword>
<feature type="domain" description="Flagellar basal body rod protein N-terminal" evidence="7">
    <location>
        <begin position="26"/>
        <end position="40"/>
    </location>
</feature>
<dbReference type="Pfam" id="PF00460">
    <property type="entry name" value="Flg_bb_rod"/>
    <property type="match status" value="1"/>
</dbReference>
<accession>A0A6N7IYU8</accession>
<evidence type="ECO:0000313" key="9">
    <source>
        <dbReference type="Proteomes" id="UP000460257"/>
    </source>
</evidence>
<dbReference type="GO" id="GO:0071978">
    <property type="term" value="P:bacterial-type flagellum-dependent swarming motility"/>
    <property type="evidence" value="ECO:0007669"/>
    <property type="project" value="TreeGrafter"/>
</dbReference>
<evidence type="ECO:0000256" key="5">
    <source>
        <dbReference type="ARBA" id="ARBA00024934"/>
    </source>
</evidence>
<dbReference type="InterPro" id="IPR006300">
    <property type="entry name" value="FlgB"/>
</dbReference>
<evidence type="ECO:0000256" key="6">
    <source>
        <dbReference type="PIRNR" id="PIRNR002889"/>
    </source>
</evidence>
<evidence type="ECO:0000256" key="2">
    <source>
        <dbReference type="ARBA" id="ARBA00009677"/>
    </source>
</evidence>
<keyword evidence="8" id="KW-0282">Flagellum</keyword>
<keyword evidence="8" id="KW-0969">Cilium</keyword>
<keyword evidence="4 6" id="KW-0975">Bacterial flagellum</keyword>